<dbReference type="Proteomes" id="UP000005444">
    <property type="component" value="Chromosome"/>
</dbReference>
<dbReference type="EMBL" id="CP003137">
    <property type="protein sequence ID" value="AEV96056.1"/>
    <property type="molecule type" value="Genomic_DNA"/>
</dbReference>
<feature type="transmembrane region" description="Helical" evidence="1">
    <location>
        <begin position="14"/>
        <end position="36"/>
    </location>
</feature>
<evidence type="ECO:0000313" key="2">
    <source>
        <dbReference type="EMBL" id="AEV96056.1"/>
    </source>
</evidence>
<name>G8PC78_PEDCP</name>
<keyword evidence="1" id="KW-0812">Transmembrane</keyword>
<dbReference type="AlphaFoldDB" id="G8PC78"/>
<proteinExistence type="predicted"/>
<dbReference type="KEGG" id="pce:PECL_2029"/>
<gene>
    <name evidence="2" type="ordered locus">PECL_2029</name>
</gene>
<sequence length="51" mass="5822">MDQFYTVTLFITRWIFILFTISAICGGLFVAVKILTDHPQTKNDSKPTSNK</sequence>
<dbReference type="RefSeq" id="WP_014216250.1">
    <property type="nucleotide sequence ID" value="NC_016605.1"/>
</dbReference>
<evidence type="ECO:0000256" key="1">
    <source>
        <dbReference type="SAM" id="Phobius"/>
    </source>
</evidence>
<evidence type="ECO:0000313" key="3">
    <source>
        <dbReference type="Proteomes" id="UP000005444"/>
    </source>
</evidence>
<dbReference type="HOGENOM" id="CLU_3101910_0_0_9"/>
<keyword evidence="3" id="KW-1185">Reference proteome</keyword>
<dbReference type="PATRIC" id="fig|701521.8.peg.1744"/>
<keyword evidence="1" id="KW-0472">Membrane</keyword>
<organism evidence="2 3">
    <name type="scientific">Pediococcus claussenii (strain ATCC BAA-344 / DSM 14800 / JCM 18046 / KCTC 3811 / LMG 21948 / P06)</name>
    <dbReference type="NCBI Taxonomy" id="701521"/>
    <lineage>
        <taxon>Bacteria</taxon>
        <taxon>Bacillati</taxon>
        <taxon>Bacillota</taxon>
        <taxon>Bacilli</taxon>
        <taxon>Lactobacillales</taxon>
        <taxon>Lactobacillaceae</taxon>
        <taxon>Pediococcus</taxon>
    </lineage>
</organism>
<keyword evidence="1" id="KW-1133">Transmembrane helix</keyword>
<accession>G8PC78</accession>
<dbReference type="STRING" id="701521.PECL_2029"/>
<protein>
    <submittedName>
        <fullName evidence="2">Uncharacterized protein</fullName>
    </submittedName>
</protein>
<reference evidence="2 3" key="1">
    <citation type="journal article" date="2012" name="J. Bacteriol.">
        <title>Complete Genome Sequence of the Beer Spoilage Organism Pediococcus claussenii ATCC BAA-344T.</title>
        <authorList>
            <person name="Pittet V."/>
            <person name="Abegunde T."/>
            <person name="Marfleet T."/>
            <person name="Haakensen M."/>
            <person name="Morrow K."/>
            <person name="Jayaprakash T."/>
            <person name="Schroeder K."/>
            <person name="Trost B."/>
            <person name="Byrns S."/>
            <person name="Bergsveinson J."/>
            <person name="Kusalik A."/>
            <person name="Ziola B."/>
        </authorList>
    </citation>
    <scope>NUCLEOTIDE SEQUENCE [LARGE SCALE GENOMIC DNA]</scope>
    <source>
        <strain evidence="2 3">ATCC BAA-344</strain>
    </source>
</reference>